<dbReference type="SUPFAM" id="SSF51905">
    <property type="entry name" value="FAD/NAD(P)-binding domain"/>
    <property type="match status" value="1"/>
</dbReference>
<sequence length="528" mass="59406">MPIIIAGSGPVGLYTAISLAKRGYPVQVVDKYVDNFTRPGVVAIQAGETIIRQLKEIRIDLEIPLAKSLPETYYVSDIQKALYAKAVELGVKFTRANFKGIQDNCIEVEGSEDLIRCDLLIDCTGENRGVVNYINSQHTSPPFTISKIAENPVKTNFIAFITMSNEDAELLRSCKAASDPVNQVLQFESLRAQGWTKNDLPHWDMRRWEYSETEKRFCCYFEMPDELARAPLPLKREWLETMLKLKTGKNIDFSIEEGSSLKFSSFNVDPHKVDNPILDAGTYPFPVVACGDSLMSAEYRKGTGIFNGIVCANGLVNATRIISGKFQIDSHVFKGTTTDYLPTGKCIDDHIKDVKSTYQARNNKFSDIKSQKEKLAIFFEAYASSPEDETIKKGLLHQIGIFKKLADGFLINKKYAQACLSYEEVLSACNLLEKNPSVEITELAKLYDLKTRIYSNLERAYKGNGNLPKAGECLEESIKNCKEAIARIGDVEERDLLKLKQEFLDFLIKLEVRLEPYLVSDQKKGQSI</sequence>
<dbReference type="Proteomes" id="UP000054725">
    <property type="component" value="Unassembled WGS sequence"/>
</dbReference>
<dbReference type="Gene3D" id="1.25.40.10">
    <property type="entry name" value="Tetratricopeptide repeat domain"/>
    <property type="match status" value="1"/>
</dbReference>
<dbReference type="RefSeq" id="WP_058505342.1">
    <property type="nucleotide sequence ID" value="NZ_CAAAIF010000005.1"/>
</dbReference>
<dbReference type="PATRIC" id="fig|45070.6.peg.2467"/>
<dbReference type="STRING" id="45070.Lnau_2340"/>
<accession>A0A0W0WML4</accession>
<gene>
    <name evidence="1" type="ORF">Lnau_2340</name>
</gene>
<comment type="caution">
    <text evidence="1">The sequence shown here is derived from an EMBL/GenBank/DDBJ whole genome shotgun (WGS) entry which is preliminary data.</text>
</comment>
<reference evidence="1 2" key="1">
    <citation type="submission" date="2015-11" db="EMBL/GenBank/DDBJ databases">
        <title>Genomic analysis of 38 Legionella species identifies large and diverse effector repertoires.</title>
        <authorList>
            <person name="Burstein D."/>
            <person name="Amaro F."/>
            <person name="Zusman T."/>
            <person name="Lifshitz Z."/>
            <person name="Cohen O."/>
            <person name="Gilbert J.A."/>
            <person name="Pupko T."/>
            <person name="Shuman H.A."/>
            <person name="Segal G."/>
        </authorList>
    </citation>
    <scope>NUCLEOTIDE SEQUENCE [LARGE SCALE GENOMIC DNA]</scope>
    <source>
        <strain evidence="1 2">ATCC 49506</strain>
    </source>
</reference>
<organism evidence="1 2">
    <name type="scientific">Legionella nautarum</name>
    <dbReference type="NCBI Taxonomy" id="45070"/>
    <lineage>
        <taxon>Bacteria</taxon>
        <taxon>Pseudomonadati</taxon>
        <taxon>Pseudomonadota</taxon>
        <taxon>Gammaproteobacteria</taxon>
        <taxon>Legionellales</taxon>
        <taxon>Legionellaceae</taxon>
        <taxon>Legionella</taxon>
    </lineage>
</organism>
<dbReference type="OrthoDB" id="5636482at2"/>
<dbReference type="AlphaFoldDB" id="A0A0W0WML4"/>
<dbReference type="InterPro" id="IPR036188">
    <property type="entry name" value="FAD/NAD-bd_sf"/>
</dbReference>
<dbReference type="InterPro" id="IPR011990">
    <property type="entry name" value="TPR-like_helical_dom_sf"/>
</dbReference>
<proteinExistence type="predicted"/>
<dbReference type="Gene3D" id="3.50.50.60">
    <property type="entry name" value="FAD/NAD(P)-binding domain"/>
    <property type="match status" value="1"/>
</dbReference>
<dbReference type="EMBL" id="LNYO01000023">
    <property type="protein sequence ID" value="KTD33589.1"/>
    <property type="molecule type" value="Genomic_DNA"/>
</dbReference>
<evidence type="ECO:0000313" key="1">
    <source>
        <dbReference type="EMBL" id="KTD33589.1"/>
    </source>
</evidence>
<protein>
    <submittedName>
        <fullName evidence="1">Ribulose-1,5-biphosphate synthetase</fullName>
    </submittedName>
</protein>
<name>A0A0W0WML4_9GAMM</name>
<evidence type="ECO:0000313" key="2">
    <source>
        <dbReference type="Proteomes" id="UP000054725"/>
    </source>
</evidence>
<keyword evidence="2" id="KW-1185">Reference proteome</keyword>